<dbReference type="AlphaFoldDB" id="A0A9P3LEE3"/>
<dbReference type="Proteomes" id="UP000703269">
    <property type="component" value="Unassembled WGS sequence"/>
</dbReference>
<evidence type="ECO:0000256" key="5">
    <source>
        <dbReference type="ARBA" id="ARBA00022833"/>
    </source>
</evidence>
<dbReference type="Gene3D" id="3.30.830.10">
    <property type="entry name" value="Metalloenzyme, LuxS/M16 peptidase-like"/>
    <property type="match status" value="4"/>
</dbReference>
<evidence type="ECO:0000313" key="9">
    <source>
        <dbReference type="EMBL" id="GJE91524.1"/>
    </source>
</evidence>
<keyword evidence="2" id="KW-0645">Protease</keyword>
<evidence type="ECO:0000256" key="2">
    <source>
        <dbReference type="ARBA" id="ARBA00022670"/>
    </source>
</evidence>
<feature type="domain" description="Peptidase M16 N-terminal" evidence="7">
    <location>
        <begin position="195"/>
        <end position="329"/>
    </location>
</feature>
<name>A0A9P3LEE3_9APHY</name>
<dbReference type="PANTHER" id="PTHR43690:SF18">
    <property type="entry name" value="INSULIN-DEGRADING ENZYME-RELATED"/>
    <property type="match status" value="1"/>
</dbReference>
<dbReference type="EMBL" id="BPQB01000021">
    <property type="protein sequence ID" value="GJE91524.1"/>
    <property type="molecule type" value="Genomic_DNA"/>
</dbReference>
<dbReference type="InterPro" id="IPR011765">
    <property type="entry name" value="Pept_M16_N"/>
</dbReference>
<evidence type="ECO:0000256" key="3">
    <source>
        <dbReference type="ARBA" id="ARBA00022723"/>
    </source>
</evidence>
<keyword evidence="5" id="KW-0862">Zinc</keyword>
<dbReference type="InterPro" id="IPR050626">
    <property type="entry name" value="Peptidase_M16"/>
</dbReference>
<evidence type="ECO:0000313" key="10">
    <source>
        <dbReference type="Proteomes" id="UP000703269"/>
    </source>
</evidence>
<dbReference type="SUPFAM" id="SSF63411">
    <property type="entry name" value="LuxS/MPP-like metallohydrolase"/>
    <property type="match status" value="3"/>
</dbReference>
<feature type="domain" description="Peptidase M16 middle/third" evidence="8">
    <location>
        <begin position="583"/>
        <end position="834"/>
    </location>
</feature>
<keyword evidence="6" id="KW-0482">Metalloprotease</keyword>
<keyword evidence="3" id="KW-0479">Metal-binding</keyword>
<dbReference type="Pfam" id="PF16187">
    <property type="entry name" value="Peptidase_M16_M"/>
    <property type="match status" value="1"/>
</dbReference>
<accession>A0A9P3LEE3</accession>
<sequence length="992" mass="111171">MEPVAITDFDDLRGLRLRGQQLHYRHETDLGWVAIFSRELLEGEESHLQRGHGHASKVKIATQSTIISISVHPGVFQEVLRRFSAIRGGEILPITIYAIIWATTVSDYEGLRPLQAGRPEFSLAYPIFPSRPSSGIIRTHSGITQTRQTLQDDYLCFLITDCTLVLSCRIFDDIERPLYDRTSYRLLHLANGVQVLLCSDRTSSTCGASICFRAGMLNQPEWMPGLAHLLEHCVFASVNSGKSNKDLEDRGHTLVEIVGQQGGNFEAETGPHWTTYSFEANASAFKEALPRIAEVLRPPVITTEVVGQEVFSVDAEFQQMASRDASRVRHLSLHLSRPGASAVRRFEGNLRSLTAHFASDKLAPETSRDEEWLSVWAEMKDVLQIWWAENYLSQPPTIVLSSPESLQDMKSAACALFAHPSFASRDSTREPDFSAKFISPWTKEHEGTVIFVRAVEDTRDLYMHWVIPYHSTSEDSNYPTLLRHSIIFRGPGSPYSALRERGWVAALDACLAYANPHEGHAYFEICIGLTEAGFYHWEAVVQVLEDYLAVLHQTPVAADVLDSFVRMEHAKAQLPDTNGDSVMERVQTIAVEMLSPYSRRHVVTGYVPATAPDPEDFRAWVEQITRRQKRRIMLVAYWRDEWEKLGVVVDDTWETAPGYGTRFVVSKEPPMKSDSDCATASALSLPDINPFITDDLSLLPMFENTEAELQQLAGQSGRSIWYKRDVQHLVPLAYVVGRSWSPRLSSSPEAFLYSHILCTAINRDLEGLKSNASAAGSNLSIEFHCGRGFTIQAYGFSDKLKQVFSSAMDSVAQPSVDPTAFANIRDNLCSSLEYESDSDIESFDNLDSASNILTRLFCMGSWGPSELYDAGQHVTYEGLTLYMDALTKQSQMRGLAYGNLRPEGALDMMGEYLSFFSSSSGNTQPTWISLPHGANYVLEVVKEHSTSTKIHYHLQLGPAEDTHTHTIWKLVTSVISATIYEKLVTRHELGYY</sequence>
<dbReference type="GO" id="GO:0008237">
    <property type="term" value="F:metallopeptidase activity"/>
    <property type="evidence" value="ECO:0007669"/>
    <property type="project" value="UniProtKB-KW"/>
</dbReference>
<organism evidence="9 10">
    <name type="scientific">Phanerochaete sordida</name>
    <dbReference type="NCBI Taxonomy" id="48140"/>
    <lineage>
        <taxon>Eukaryota</taxon>
        <taxon>Fungi</taxon>
        <taxon>Dikarya</taxon>
        <taxon>Basidiomycota</taxon>
        <taxon>Agaricomycotina</taxon>
        <taxon>Agaricomycetes</taxon>
        <taxon>Polyporales</taxon>
        <taxon>Phanerochaetaceae</taxon>
        <taxon>Phanerochaete</taxon>
    </lineage>
</organism>
<keyword evidence="4" id="KW-0378">Hydrolase</keyword>
<evidence type="ECO:0000256" key="4">
    <source>
        <dbReference type="ARBA" id="ARBA00022801"/>
    </source>
</evidence>
<dbReference type="GO" id="GO:0046872">
    <property type="term" value="F:metal ion binding"/>
    <property type="evidence" value="ECO:0007669"/>
    <property type="project" value="UniProtKB-KW"/>
</dbReference>
<dbReference type="OrthoDB" id="952271at2759"/>
<protein>
    <submittedName>
        <fullName evidence="9">Peptidase M16 domain-containing protein</fullName>
    </submittedName>
</protein>
<reference evidence="9 10" key="1">
    <citation type="submission" date="2021-08" db="EMBL/GenBank/DDBJ databases">
        <title>Draft Genome Sequence of Phanerochaete sordida strain YK-624.</title>
        <authorList>
            <person name="Mori T."/>
            <person name="Dohra H."/>
            <person name="Suzuki T."/>
            <person name="Kawagishi H."/>
            <person name="Hirai H."/>
        </authorList>
    </citation>
    <scope>NUCLEOTIDE SEQUENCE [LARGE SCALE GENOMIC DNA]</scope>
    <source>
        <strain evidence="9 10">YK-624</strain>
    </source>
</reference>
<evidence type="ECO:0000256" key="1">
    <source>
        <dbReference type="ARBA" id="ARBA00007261"/>
    </source>
</evidence>
<dbReference type="GO" id="GO:0006508">
    <property type="term" value="P:proteolysis"/>
    <property type="evidence" value="ECO:0007669"/>
    <property type="project" value="UniProtKB-KW"/>
</dbReference>
<comment type="caution">
    <text evidence="9">The sequence shown here is derived from an EMBL/GenBank/DDBJ whole genome shotgun (WGS) entry which is preliminary data.</text>
</comment>
<evidence type="ECO:0000259" key="7">
    <source>
        <dbReference type="Pfam" id="PF00675"/>
    </source>
</evidence>
<dbReference type="InterPro" id="IPR011249">
    <property type="entry name" value="Metalloenz_LuxS/M16"/>
</dbReference>
<comment type="similarity">
    <text evidence="1">Belongs to the peptidase M16 family.</text>
</comment>
<keyword evidence="10" id="KW-1185">Reference proteome</keyword>
<dbReference type="InterPro" id="IPR032632">
    <property type="entry name" value="Peptidase_M16_M"/>
</dbReference>
<dbReference type="PANTHER" id="PTHR43690">
    <property type="entry name" value="NARDILYSIN"/>
    <property type="match status" value="1"/>
</dbReference>
<dbReference type="Pfam" id="PF00675">
    <property type="entry name" value="Peptidase_M16"/>
    <property type="match status" value="1"/>
</dbReference>
<evidence type="ECO:0000259" key="8">
    <source>
        <dbReference type="Pfam" id="PF16187"/>
    </source>
</evidence>
<proteinExistence type="inferred from homology"/>
<evidence type="ECO:0000256" key="6">
    <source>
        <dbReference type="ARBA" id="ARBA00023049"/>
    </source>
</evidence>
<gene>
    <name evidence="9" type="ORF">PsYK624_076740</name>
</gene>